<dbReference type="Proteomes" id="UP000800235">
    <property type="component" value="Unassembled WGS sequence"/>
</dbReference>
<evidence type="ECO:0000256" key="1">
    <source>
        <dbReference type="SAM" id="Phobius"/>
    </source>
</evidence>
<dbReference type="EMBL" id="MU007065">
    <property type="protein sequence ID" value="KAF2426265.1"/>
    <property type="molecule type" value="Genomic_DNA"/>
</dbReference>
<evidence type="ECO:0000259" key="2">
    <source>
        <dbReference type="PROSITE" id="PS51704"/>
    </source>
</evidence>
<keyword evidence="1" id="KW-1133">Transmembrane helix</keyword>
<feature type="transmembrane region" description="Helical" evidence="1">
    <location>
        <begin position="290"/>
        <end position="307"/>
    </location>
</feature>
<proteinExistence type="predicted"/>
<evidence type="ECO:0000313" key="3">
    <source>
        <dbReference type="EMBL" id="KAF2426265.1"/>
    </source>
</evidence>
<evidence type="ECO:0000313" key="4">
    <source>
        <dbReference type="Proteomes" id="UP000800235"/>
    </source>
</evidence>
<keyword evidence="1" id="KW-0472">Membrane</keyword>
<dbReference type="PANTHER" id="PTHR43805">
    <property type="entry name" value="GLYCEROPHOSPHORYL DIESTER PHOSPHODIESTERASE"/>
    <property type="match status" value="1"/>
</dbReference>
<dbReference type="GO" id="GO:0006629">
    <property type="term" value="P:lipid metabolic process"/>
    <property type="evidence" value="ECO:0007669"/>
    <property type="project" value="InterPro"/>
</dbReference>
<protein>
    <submittedName>
        <fullName evidence="3">PLC-like phosphodiesterase</fullName>
    </submittedName>
</protein>
<dbReference type="InterPro" id="IPR017946">
    <property type="entry name" value="PLC-like_Pdiesterase_TIM-brl"/>
</dbReference>
<keyword evidence="4" id="KW-1185">Reference proteome</keyword>
<dbReference type="PANTHER" id="PTHR43805:SF1">
    <property type="entry name" value="GP-PDE DOMAIN-CONTAINING PROTEIN"/>
    <property type="match status" value="1"/>
</dbReference>
<comment type="caution">
    <text evidence="3">The sequence shown here is derived from an EMBL/GenBank/DDBJ whole genome shotgun (WGS) entry which is preliminary data.</text>
</comment>
<gene>
    <name evidence="3" type="ORF">EJ08DRAFT_593833</name>
</gene>
<dbReference type="Gene3D" id="3.20.20.190">
    <property type="entry name" value="Phosphatidylinositol (PI) phosphodiesterase"/>
    <property type="match status" value="1"/>
</dbReference>
<dbReference type="InterPro" id="IPR030395">
    <property type="entry name" value="GP_PDE_dom"/>
</dbReference>
<dbReference type="SUPFAM" id="SSF51695">
    <property type="entry name" value="PLC-like phosphodiesterases"/>
    <property type="match status" value="1"/>
</dbReference>
<accession>A0A9P4TW94</accession>
<feature type="domain" description="GP-PDE" evidence="2">
    <location>
        <begin position="31"/>
        <end position="271"/>
    </location>
</feature>
<dbReference type="AlphaFoldDB" id="A0A9P4TW94"/>
<reference evidence="3" key="1">
    <citation type="journal article" date="2020" name="Stud. Mycol.">
        <title>101 Dothideomycetes genomes: a test case for predicting lifestyles and emergence of pathogens.</title>
        <authorList>
            <person name="Haridas S."/>
            <person name="Albert R."/>
            <person name="Binder M."/>
            <person name="Bloem J."/>
            <person name="Labutti K."/>
            <person name="Salamov A."/>
            <person name="Andreopoulos B."/>
            <person name="Baker S."/>
            <person name="Barry K."/>
            <person name="Bills G."/>
            <person name="Bluhm B."/>
            <person name="Cannon C."/>
            <person name="Castanera R."/>
            <person name="Culley D."/>
            <person name="Daum C."/>
            <person name="Ezra D."/>
            <person name="Gonzalez J."/>
            <person name="Henrissat B."/>
            <person name="Kuo A."/>
            <person name="Liang C."/>
            <person name="Lipzen A."/>
            <person name="Lutzoni F."/>
            <person name="Magnuson J."/>
            <person name="Mondo S."/>
            <person name="Nolan M."/>
            <person name="Ohm R."/>
            <person name="Pangilinan J."/>
            <person name="Park H.-J."/>
            <person name="Ramirez L."/>
            <person name="Alfaro M."/>
            <person name="Sun H."/>
            <person name="Tritt A."/>
            <person name="Yoshinaga Y."/>
            <person name="Zwiers L.-H."/>
            <person name="Turgeon B."/>
            <person name="Goodwin S."/>
            <person name="Spatafora J."/>
            <person name="Crous P."/>
            <person name="Grigoriev I."/>
        </authorList>
    </citation>
    <scope>NUCLEOTIDE SEQUENCE</scope>
    <source>
        <strain evidence="3">CBS 130266</strain>
    </source>
</reference>
<name>A0A9P4TW94_9PEZI</name>
<dbReference type="GO" id="GO:0008081">
    <property type="term" value="F:phosphoric diester hydrolase activity"/>
    <property type="evidence" value="ECO:0007669"/>
    <property type="project" value="InterPro"/>
</dbReference>
<sequence length="334" mass="38527">MHLPHSNRDILTSETASFTWARPLKDGRTVPQAIAHRGYKAAFPENTMAAFIGAVNVGAHALETDLHLSSDGVVVLSHDANLRRCFGKEEKIIDCNWEFLSTLRTTQTHEPMPRLLDLLQYLAEPGMENIWVLLDIKLDNNANDIMRLIASTIYQVPPSPSRPWNQRIVLGCWATKYLPLAHKYLPDYPITHIGFSTTYSRQFLSVPNISFNTLQQVLIGPFGARFIKAARNCGRPVFSWTVNAEKRMRWCIRHNLDGVCTDDPKRFLELCKDFENGALAKKESFTWREWLDILRFQVLALVFLWLFKWKFGWGIDKKFIQRAVAAQQKRQVKR</sequence>
<dbReference type="PROSITE" id="PS51704">
    <property type="entry name" value="GP_PDE"/>
    <property type="match status" value="1"/>
</dbReference>
<dbReference type="CDD" id="cd08570">
    <property type="entry name" value="GDPD_YPL206cp_fungi"/>
    <property type="match status" value="1"/>
</dbReference>
<organism evidence="3 4">
    <name type="scientific">Tothia fuscella</name>
    <dbReference type="NCBI Taxonomy" id="1048955"/>
    <lineage>
        <taxon>Eukaryota</taxon>
        <taxon>Fungi</taxon>
        <taxon>Dikarya</taxon>
        <taxon>Ascomycota</taxon>
        <taxon>Pezizomycotina</taxon>
        <taxon>Dothideomycetes</taxon>
        <taxon>Pleosporomycetidae</taxon>
        <taxon>Venturiales</taxon>
        <taxon>Cylindrosympodiaceae</taxon>
        <taxon>Tothia</taxon>
    </lineage>
</organism>
<keyword evidence="1" id="KW-0812">Transmembrane</keyword>
<dbReference type="OrthoDB" id="1058301at2759"/>
<dbReference type="Pfam" id="PF03009">
    <property type="entry name" value="GDPD"/>
    <property type="match status" value="1"/>
</dbReference>